<dbReference type="EMBL" id="VSRR010078044">
    <property type="protein sequence ID" value="MPC88514.1"/>
    <property type="molecule type" value="Genomic_DNA"/>
</dbReference>
<protein>
    <submittedName>
        <fullName evidence="1">Uncharacterized protein</fullName>
    </submittedName>
</protein>
<gene>
    <name evidence="1" type="ORF">E2C01_083420</name>
</gene>
<evidence type="ECO:0000313" key="1">
    <source>
        <dbReference type="EMBL" id="MPC88514.1"/>
    </source>
</evidence>
<name>A0A5B7J7Y7_PORTR</name>
<accession>A0A5B7J7Y7</accession>
<keyword evidence="2" id="KW-1185">Reference proteome</keyword>
<dbReference type="Proteomes" id="UP000324222">
    <property type="component" value="Unassembled WGS sequence"/>
</dbReference>
<dbReference type="AlphaFoldDB" id="A0A5B7J7Y7"/>
<comment type="caution">
    <text evidence="1">The sequence shown here is derived from an EMBL/GenBank/DDBJ whole genome shotgun (WGS) entry which is preliminary data.</text>
</comment>
<evidence type="ECO:0000313" key="2">
    <source>
        <dbReference type="Proteomes" id="UP000324222"/>
    </source>
</evidence>
<sequence>MPSSVLCPSLCFPSARRLKPPSSLRQTERGGCCCRISFTTVC</sequence>
<reference evidence="1 2" key="1">
    <citation type="submission" date="2019-05" db="EMBL/GenBank/DDBJ databases">
        <title>Another draft genome of Portunus trituberculatus and its Hox gene families provides insights of decapod evolution.</title>
        <authorList>
            <person name="Jeong J.-H."/>
            <person name="Song I."/>
            <person name="Kim S."/>
            <person name="Choi T."/>
            <person name="Kim D."/>
            <person name="Ryu S."/>
            <person name="Kim W."/>
        </authorList>
    </citation>
    <scope>NUCLEOTIDE SEQUENCE [LARGE SCALE GENOMIC DNA]</scope>
    <source>
        <tissue evidence="1">Muscle</tissue>
    </source>
</reference>
<proteinExistence type="predicted"/>
<organism evidence="1 2">
    <name type="scientific">Portunus trituberculatus</name>
    <name type="common">Swimming crab</name>
    <name type="synonym">Neptunus trituberculatus</name>
    <dbReference type="NCBI Taxonomy" id="210409"/>
    <lineage>
        <taxon>Eukaryota</taxon>
        <taxon>Metazoa</taxon>
        <taxon>Ecdysozoa</taxon>
        <taxon>Arthropoda</taxon>
        <taxon>Crustacea</taxon>
        <taxon>Multicrustacea</taxon>
        <taxon>Malacostraca</taxon>
        <taxon>Eumalacostraca</taxon>
        <taxon>Eucarida</taxon>
        <taxon>Decapoda</taxon>
        <taxon>Pleocyemata</taxon>
        <taxon>Brachyura</taxon>
        <taxon>Eubrachyura</taxon>
        <taxon>Portunoidea</taxon>
        <taxon>Portunidae</taxon>
        <taxon>Portuninae</taxon>
        <taxon>Portunus</taxon>
    </lineage>
</organism>